<proteinExistence type="predicted"/>
<reference evidence="1 2" key="1">
    <citation type="submission" date="2016-07" db="EMBL/GenBank/DDBJ databases">
        <title>Draft genome of Scalindua rubra, obtained from a brine-seawater interface in the Red Sea, sheds light on salt adaptation in anammox bacteria.</title>
        <authorList>
            <person name="Speth D.R."/>
            <person name="Lagkouvardos I."/>
            <person name="Wang Y."/>
            <person name="Qian P.-Y."/>
            <person name="Dutilh B.E."/>
            <person name="Jetten M.S."/>
        </authorList>
    </citation>
    <scope>NUCLEOTIDE SEQUENCE [LARGE SCALE GENOMIC DNA]</scope>
    <source>
        <strain evidence="1">BSI-1</strain>
    </source>
</reference>
<sequence>MLCRVNIKESTDHSLIRGMVLFSHFLKKVNAGFTQRHSNLYVLLLKYQISLDCIGQLVSCLKASLYFTIGSFNNSIGINMDSGRCFPVFGSLIVRLTTKSKSSGL</sequence>
<dbReference type="AlphaFoldDB" id="A0A1E3X4M7"/>
<protein>
    <submittedName>
        <fullName evidence="1">Uncharacterized protein</fullName>
    </submittedName>
</protein>
<name>A0A1E3X4M7_9BACT</name>
<dbReference type="Proteomes" id="UP000094056">
    <property type="component" value="Unassembled WGS sequence"/>
</dbReference>
<comment type="caution">
    <text evidence="1">The sequence shown here is derived from an EMBL/GenBank/DDBJ whole genome shotgun (WGS) entry which is preliminary data.</text>
</comment>
<dbReference type="EMBL" id="MAYW01000214">
    <property type="protein sequence ID" value="ODS30512.1"/>
    <property type="molecule type" value="Genomic_DNA"/>
</dbReference>
<evidence type="ECO:0000313" key="1">
    <source>
        <dbReference type="EMBL" id="ODS30512.1"/>
    </source>
</evidence>
<accession>A0A1E3X4M7</accession>
<evidence type="ECO:0000313" key="2">
    <source>
        <dbReference type="Proteomes" id="UP000094056"/>
    </source>
</evidence>
<gene>
    <name evidence="1" type="ORF">SCARUB_04382</name>
</gene>
<organism evidence="1 2">
    <name type="scientific">Candidatus Scalindua rubra</name>
    <dbReference type="NCBI Taxonomy" id="1872076"/>
    <lineage>
        <taxon>Bacteria</taxon>
        <taxon>Pseudomonadati</taxon>
        <taxon>Planctomycetota</taxon>
        <taxon>Candidatus Brocadiia</taxon>
        <taxon>Candidatus Brocadiales</taxon>
        <taxon>Candidatus Scalinduaceae</taxon>
        <taxon>Candidatus Scalindua</taxon>
    </lineage>
</organism>